<protein>
    <submittedName>
        <fullName evidence="1">Uncharacterized protein</fullName>
    </submittedName>
</protein>
<name>A0A7S0H959_9CRYP</name>
<sequence>MNNFQRTSLLEQTGARGLDNEWLGLPSKTDHYSDQWNSEEIPNAYANDWEGYGHTPYTGKVLSKSGSGWERYPYGDLNAYIDGGSVFNNVDLDFEVGKEGWTGRFPEDEPEDAKVNDRYSYFWPVENGMGYPEDELPARRTYEFDVSSGGRSYDRFWGGKDQIANSIEAENDFFRDSSLSPGQEVQRKLSFHQSTDAEIANRDTDGYKGFWREDVDLGGGLAGASNSDVFADDGLVWTFRKKYNDDRAYDYKGWQHGDELPPSMEKMDMSSSWPWPLYNFAVDGTDGDVRGYFPLDQKSSEMY</sequence>
<dbReference type="EMBL" id="HBEO01001937">
    <property type="protein sequence ID" value="CAD8467494.1"/>
    <property type="molecule type" value="Transcribed_RNA"/>
</dbReference>
<proteinExistence type="predicted"/>
<organism evidence="1">
    <name type="scientific">Hanusia phi</name>
    <dbReference type="NCBI Taxonomy" id="3032"/>
    <lineage>
        <taxon>Eukaryota</taxon>
        <taxon>Cryptophyceae</taxon>
        <taxon>Pyrenomonadales</taxon>
        <taxon>Geminigeraceae</taxon>
        <taxon>Hanusia</taxon>
    </lineage>
</organism>
<dbReference type="AlphaFoldDB" id="A0A7S0H959"/>
<gene>
    <name evidence="1" type="ORF">HPHI1048_LOCUS1391</name>
</gene>
<reference evidence="1" key="1">
    <citation type="submission" date="2021-01" db="EMBL/GenBank/DDBJ databases">
        <authorList>
            <person name="Corre E."/>
            <person name="Pelletier E."/>
            <person name="Niang G."/>
            <person name="Scheremetjew M."/>
            <person name="Finn R."/>
            <person name="Kale V."/>
            <person name="Holt S."/>
            <person name="Cochrane G."/>
            <person name="Meng A."/>
            <person name="Brown T."/>
            <person name="Cohen L."/>
        </authorList>
    </citation>
    <scope>NUCLEOTIDE SEQUENCE</scope>
    <source>
        <strain evidence="1">CCMP325</strain>
    </source>
</reference>
<accession>A0A7S0H959</accession>
<evidence type="ECO:0000313" key="1">
    <source>
        <dbReference type="EMBL" id="CAD8467494.1"/>
    </source>
</evidence>